<gene>
    <name evidence="4" type="ORF">K402DRAFT_333490</name>
</gene>
<organism evidence="4 5">
    <name type="scientific">Aulographum hederae CBS 113979</name>
    <dbReference type="NCBI Taxonomy" id="1176131"/>
    <lineage>
        <taxon>Eukaryota</taxon>
        <taxon>Fungi</taxon>
        <taxon>Dikarya</taxon>
        <taxon>Ascomycota</taxon>
        <taxon>Pezizomycotina</taxon>
        <taxon>Dothideomycetes</taxon>
        <taxon>Pleosporomycetidae</taxon>
        <taxon>Aulographales</taxon>
        <taxon>Aulographaceae</taxon>
    </lineage>
</organism>
<dbReference type="EMBL" id="ML977159">
    <property type="protein sequence ID" value="KAF1986040.1"/>
    <property type="molecule type" value="Genomic_DNA"/>
</dbReference>
<dbReference type="SUPFAM" id="SSF51735">
    <property type="entry name" value="NAD(P)-binding Rossmann-fold domains"/>
    <property type="match status" value="1"/>
</dbReference>
<proteinExistence type="inferred from homology"/>
<comment type="similarity">
    <text evidence="1">Belongs to the NmrA-type oxidoreductase family.</text>
</comment>
<keyword evidence="5" id="KW-1185">Reference proteome</keyword>
<dbReference type="PANTHER" id="PTHR42748:SF7">
    <property type="entry name" value="NMRA LIKE REDOX SENSOR 1-RELATED"/>
    <property type="match status" value="1"/>
</dbReference>
<dbReference type="OrthoDB" id="3358371at2759"/>
<evidence type="ECO:0000259" key="3">
    <source>
        <dbReference type="Pfam" id="PF05368"/>
    </source>
</evidence>
<sequence length="320" mass="34630">MSSTQSQQTIVVVGATGIQGSGIVRALLTSKSGAPWSVRALTQNPNSDKAQKLLSDYQTTDNRLRLVSGNVYDEASLRSAFEGAYGVFAMTSERHPGKRITEEEDLKHEIGAGRSIIAAAKECGVKHLVYSSLPDTVEASEGRFKRIHHMNNKHAVEQLARKELDGVTFLIPEDGVIHFCIPLPGDKKTQWTDPAHDLGAFTAKIFASGVSKTKGRTYLALGPRISPKGMAETFTRVTGKPAVVSPISFEEFGDLSSALVGPAFKEDAIEMMQWTAVAPDDKTCFGAFEMEAERAGEELGLKASSFEEWLIRSGWSGPGP</sequence>
<dbReference type="PANTHER" id="PTHR42748">
    <property type="entry name" value="NITROGEN METABOLITE REPRESSION PROTEIN NMRA FAMILY MEMBER"/>
    <property type="match status" value="1"/>
</dbReference>
<feature type="domain" description="NmrA-like" evidence="3">
    <location>
        <begin position="7"/>
        <end position="310"/>
    </location>
</feature>
<dbReference type="InterPro" id="IPR008030">
    <property type="entry name" value="NmrA-like"/>
</dbReference>
<dbReference type="Gene3D" id="3.90.25.10">
    <property type="entry name" value="UDP-galactose 4-epimerase, domain 1"/>
    <property type="match status" value="1"/>
</dbReference>
<dbReference type="Pfam" id="PF05368">
    <property type="entry name" value="NmrA"/>
    <property type="match status" value="1"/>
</dbReference>
<dbReference type="AlphaFoldDB" id="A0A6G1GZ43"/>
<evidence type="ECO:0000256" key="2">
    <source>
        <dbReference type="ARBA" id="ARBA00022857"/>
    </source>
</evidence>
<dbReference type="Gene3D" id="3.40.50.720">
    <property type="entry name" value="NAD(P)-binding Rossmann-like Domain"/>
    <property type="match status" value="1"/>
</dbReference>
<evidence type="ECO:0000313" key="5">
    <source>
        <dbReference type="Proteomes" id="UP000800041"/>
    </source>
</evidence>
<name>A0A6G1GZ43_9PEZI</name>
<protein>
    <submittedName>
        <fullName evidence="4">Putative cinnamoyl-CoA reductase</fullName>
    </submittedName>
</protein>
<accession>A0A6G1GZ43</accession>
<dbReference type="Proteomes" id="UP000800041">
    <property type="component" value="Unassembled WGS sequence"/>
</dbReference>
<dbReference type="InterPro" id="IPR051164">
    <property type="entry name" value="NmrA-like_oxidored"/>
</dbReference>
<evidence type="ECO:0000313" key="4">
    <source>
        <dbReference type="EMBL" id="KAF1986040.1"/>
    </source>
</evidence>
<evidence type="ECO:0000256" key="1">
    <source>
        <dbReference type="ARBA" id="ARBA00006328"/>
    </source>
</evidence>
<dbReference type="InterPro" id="IPR036291">
    <property type="entry name" value="NAD(P)-bd_dom_sf"/>
</dbReference>
<keyword evidence="2" id="KW-0521">NADP</keyword>
<reference evidence="4" key="1">
    <citation type="journal article" date="2020" name="Stud. Mycol.">
        <title>101 Dothideomycetes genomes: a test case for predicting lifestyles and emergence of pathogens.</title>
        <authorList>
            <person name="Haridas S."/>
            <person name="Albert R."/>
            <person name="Binder M."/>
            <person name="Bloem J."/>
            <person name="Labutti K."/>
            <person name="Salamov A."/>
            <person name="Andreopoulos B."/>
            <person name="Baker S."/>
            <person name="Barry K."/>
            <person name="Bills G."/>
            <person name="Bluhm B."/>
            <person name="Cannon C."/>
            <person name="Castanera R."/>
            <person name="Culley D."/>
            <person name="Daum C."/>
            <person name="Ezra D."/>
            <person name="Gonzalez J."/>
            <person name="Henrissat B."/>
            <person name="Kuo A."/>
            <person name="Liang C."/>
            <person name="Lipzen A."/>
            <person name="Lutzoni F."/>
            <person name="Magnuson J."/>
            <person name="Mondo S."/>
            <person name="Nolan M."/>
            <person name="Ohm R."/>
            <person name="Pangilinan J."/>
            <person name="Park H.-J."/>
            <person name="Ramirez L."/>
            <person name="Alfaro M."/>
            <person name="Sun H."/>
            <person name="Tritt A."/>
            <person name="Yoshinaga Y."/>
            <person name="Zwiers L.-H."/>
            <person name="Turgeon B."/>
            <person name="Goodwin S."/>
            <person name="Spatafora J."/>
            <person name="Crous P."/>
            <person name="Grigoriev I."/>
        </authorList>
    </citation>
    <scope>NUCLEOTIDE SEQUENCE</scope>
    <source>
        <strain evidence="4">CBS 113979</strain>
    </source>
</reference>